<dbReference type="Proteomes" id="UP000599024">
    <property type="component" value="Unassembled WGS sequence"/>
</dbReference>
<organism evidence="1 2">
    <name type="scientific">Candidatus Desulfatifera sulfidica</name>
    <dbReference type="NCBI Taxonomy" id="2841691"/>
    <lineage>
        <taxon>Bacteria</taxon>
        <taxon>Pseudomonadati</taxon>
        <taxon>Thermodesulfobacteriota</taxon>
        <taxon>Desulfobulbia</taxon>
        <taxon>Desulfobulbales</taxon>
        <taxon>Desulfobulbaceae</taxon>
        <taxon>Candidatus Desulfatifera</taxon>
    </lineage>
</organism>
<gene>
    <name evidence="1" type="ORF">H8E79_05650</name>
</gene>
<sequence length="74" mass="8253">MTEKSQGTAVGLNAGRLGQEADHSSALVELKLQVPEDLFRAYQRCTWIIAHETGRPPLSVMEEMVRDFLVKHGC</sequence>
<evidence type="ECO:0000313" key="1">
    <source>
        <dbReference type="EMBL" id="MBC8208633.1"/>
    </source>
</evidence>
<proteinExistence type="predicted"/>
<dbReference type="AlphaFoldDB" id="A0A8J6N875"/>
<protein>
    <submittedName>
        <fullName evidence="1">Uncharacterized protein</fullName>
    </submittedName>
</protein>
<accession>A0A8J6N875</accession>
<reference evidence="1 2" key="1">
    <citation type="submission" date="2020-08" db="EMBL/GenBank/DDBJ databases">
        <title>Bridging the membrane lipid divide: bacteria of the FCB group superphylum have the potential to synthesize archaeal ether lipids.</title>
        <authorList>
            <person name="Villanueva L."/>
            <person name="Von Meijenfeldt F.A.B."/>
            <person name="Westbye A.B."/>
            <person name="Yadav S."/>
            <person name="Hopmans E.C."/>
            <person name="Dutilh B.E."/>
            <person name="Sinninghe Damste J.S."/>
        </authorList>
    </citation>
    <scope>NUCLEOTIDE SEQUENCE [LARGE SCALE GENOMIC DNA]</scope>
    <source>
        <strain evidence="1">NIOZ-UU81</strain>
    </source>
</reference>
<dbReference type="EMBL" id="JACNLK010000047">
    <property type="protein sequence ID" value="MBC8208633.1"/>
    <property type="molecule type" value="Genomic_DNA"/>
</dbReference>
<name>A0A8J6N875_9BACT</name>
<comment type="caution">
    <text evidence="1">The sequence shown here is derived from an EMBL/GenBank/DDBJ whole genome shotgun (WGS) entry which is preliminary data.</text>
</comment>
<evidence type="ECO:0000313" key="2">
    <source>
        <dbReference type="Proteomes" id="UP000599024"/>
    </source>
</evidence>